<keyword evidence="3" id="KW-1185">Reference proteome</keyword>
<accession>A0A6A6CQ24</accession>
<reference evidence="2" key="1">
    <citation type="journal article" date="2020" name="Stud. Mycol.">
        <title>101 Dothideomycetes genomes: a test case for predicting lifestyles and emergence of pathogens.</title>
        <authorList>
            <person name="Haridas S."/>
            <person name="Albert R."/>
            <person name="Binder M."/>
            <person name="Bloem J."/>
            <person name="Labutti K."/>
            <person name="Salamov A."/>
            <person name="Andreopoulos B."/>
            <person name="Baker S."/>
            <person name="Barry K."/>
            <person name="Bills G."/>
            <person name="Bluhm B."/>
            <person name="Cannon C."/>
            <person name="Castanera R."/>
            <person name="Culley D."/>
            <person name="Daum C."/>
            <person name="Ezra D."/>
            <person name="Gonzalez J."/>
            <person name="Henrissat B."/>
            <person name="Kuo A."/>
            <person name="Liang C."/>
            <person name="Lipzen A."/>
            <person name="Lutzoni F."/>
            <person name="Magnuson J."/>
            <person name="Mondo S."/>
            <person name="Nolan M."/>
            <person name="Ohm R."/>
            <person name="Pangilinan J."/>
            <person name="Park H.-J."/>
            <person name="Ramirez L."/>
            <person name="Alfaro M."/>
            <person name="Sun H."/>
            <person name="Tritt A."/>
            <person name="Yoshinaga Y."/>
            <person name="Zwiers L.-H."/>
            <person name="Turgeon B."/>
            <person name="Goodwin S."/>
            <person name="Spatafora J."/>
            <person name="Crous P."/>
            <person name="Grigoriev I."/>
        </authorList>
    </citation>
    <scope>NUCLEOTIDE SEQUENCE</scope>
    <source>
        <strain evidence="2">ATCC 36951</strain>
    </source>
</reference>
<gene>
    <name evidence="2" type="ORF">M409DRAFT_22017</name>
</gene>
<dbReference type="EMBL" id="ML993592">
    <property type="protein sequence ID" value="KAF2167869.1"/>
    <property type="molecule type" value="Genomic_DNA"/>
</dbReference>
<name>A0A6A6CQ24_ZASCE</name>
<dbReference type="AlphaFoldDB" id="A0A6A6CQ24"/>
<feature type="region of interest" description="Disordered" evidence="1">
    <location>
        <begin position="51"/>
        <end position="85"/>
    </location>
</feature>
<dbReference type="GeneID" id="54559418"/>
<feature type="compositionally biased region" description="Basic and acidic residues" evidence="1">
    <location>
        <begin position="51"/>
        <end position="67"/>
    </location>
</feature>
<evidence type="ECO:0000313" key="2">
    <source>
        <dbReference type="EMBL" id="KAF2167869.1"/>
    </source>
</evidence>
<sequence length="473" mass="53983">MFARHTQSRMKVSNVLGWKSFVDKLHPQLPLTTKESQRLLTALTSSFRKHLDDAHPLPSAEDERKAGPDMGVAKPQTRTWHSSASHADKHLASVLTSPLLVKGGKRLDHAFAKAELARNPSKDPIELLEEYQQQHAASVAIAALCLETIKARLNVLAPDKQTEFIQDLQPGRRVFLWLLNSGLDDSSSYVDDVAFMCLMVHFLIKEGREHNIWEWIKIDAQLAGTVPMTTAARSRDKPMLHAYRWRGRLLRALMKEKLGTESGRRHELTKVHEAFDAFFKACEIKTAAPRHHHLYWIPLGPAYVDLSKEMTFDSYKIRSDIDPNRLDKLISYIPLTFQGSSPIYAKMAAAQLHLVHPRQSSADPAYGVLHDLFGDIRTVDRSTLIDQFVAPRTPGQARYWTIFVARTISTLQAQGRIEDASWLQSAVRRRCPDIARELTSYLTEFKSDNQTARDYEEQEQEREQPRIRYPTFA</sequence>
<feature type="compositionally biased region" description="Polar residues" evidence="1">
    <location>
        <begin position="76"/>
        <end position="85"/>
    </location>
</feature>
<feature type="region of interest" description="Disordered" evidence="1">
    <location>
        <begin position="449"/>
        <end position="473"/>
    </location>
</feature>
<protein>
    <submittedName>
        <fullName evidence="2">Uncharacterized protein</fullName>
    </submittedName>
</protein>
<dbReference type="Proteomes" id="UP000799537">
    <property type="component" value="Unassembled WGS sequence"/>
</dbReference>
<evidence type="ECO:0000313" key="3">
    <source>
        <dbReference type="Proteomes" id="UP000799537"/>
    </source>
</evidence>
<proteinExistence type="predicted"/>
<organism evidence="2 3">
    <name type="scientific">Zasmidium cellare ATCC 36951</name>
    <dbReference type="NCBI Taxonomy" id="1080233"/>
    <lineage>
        <taxon>Eukaryota</taxon>
        <taxon>Fungi</taxon>
        <taxon>Dikarya</taxon>
        <taxon>Ascomycota</taxon>
        <taxon>Pezizomycotina</taxon>
        <taxon>Dothideomycetes</taxon>
        <taxon>Dothideomycetidae</taxon>
        <taxon>Mycosphaerellales</taxon>
        <taxon>Mycosphaerellaceae</taxon>
        <taxon>Zasmidium</taxon>
    </lineage>
</organism>
<dbReference type="RefSeq" id="XP_033668758.1">
    <property type="nucleotide sequence ID" value="XM_033806146.1"/>
</dbReference>
<dbReference type="OrthoDB" id="5424391at2759"/>
<feature type="compositionally biased region" description="Basic and acidic residues" evidence="1">
    <location>
        <begin position="449"/>
        <end position="466"/>
    </location>
</feature>
<evidence type="ECO:0000256" key="1">
    <source>
        <dbReference type="SAM" id="MobiDB-lite"/>
    </source>
</evidence>